<organism evidence="2 3">
    <name type="scientific">Roseimicrobium gellanilyticum</name>
    <dbReference type="NCBI Taxonomy" id="748857"/>
    <lineage>
        <taxon>Bacteria</taxon>
        <taxon>Pseudomonadati</taxon>
        <taxon>Verrucomicrobiota</taxon>
        <taxon>Verrucomicrobiia</taxon>
        <taxon>Verrucomicrobiales</taxon>
        <taxon>Verrucomicrobiaceae</taxon>
        <taxon>Roseimicrobium</taxon>
    </lineage>
</organism>
<evidence type="ECO:0000313" key="3">
    <source>
        <dbReference type="Proteomes" id="UP000253426"/>
    </source>
</evidence>
<proteinExistence type="predicted"/>
<comment type="caution">
    <text evidence="2">The sequence shown here is derived from an EMBL/GenBank/DDBJ whole genome shotgun (WGS) entry which is preliminary data.</text>
</comment>
<feature type="transmembrane region" description="Helical" evidence="1">
    <location>
        <begin position="208"/>
        <end position="231"/>
    </location>
</feature>
<keyword evidence="1" id="KW-0812">Transmembrane</keyword>
<feature type="transmembrane region" description="Helical" evidence="1">
    <location>
        <begin position="168"/>
        <end position="188"/>
    </location>
</feature>
<reference evidence="2 3" key="1">
    <citation type="submission" date="2018-06" db="EMBL/GenBank/DDBJ databases">
        <title>Genomic Encyclopedia of Type Strains, Phase IV (KMG-IV): sequencing the most valuable type-strain genomes for metagenomic binning, comparative biology and taxonomic classification.</title>
        <authorList>
            <person name="Goeker M."/>
        </authorList>
    </citation>
    <scope>NUCLEOTIDE SEQUENCE [LARGE SCALE GENOMIC DNA]</scope>
    <source>
        <strain evidence="2 3">DSM 25532</strain>
    </source>
</reference>
<dbReference type="EMBL" id="QNRR01000007">
    <property type="protein sequence ID" value="RBP41458.1"/>
    <property type="molecule type" value="Genomic_DNA"/>
</dbReference>
<feature type="transmembrane region" description="Helical" evidence="1">
    <location>
        <begin position="12"/>
        <end position="32"/>
    </location>
</feature>
<evidence type="ECO:0000313" key="2">
    <source>
        <dbReference type="EMBL" id="RBP41458.1"/>
    </source>
</evidence>
<sequence length="263" mass="28354">MKVEVIPPARLGSCLFTLFAIAMTTLVLLVGLGGALTFLALVMCLTTVVTLGLRALPGSTALKIDEQGFHLTDYYVPSSYRWSEVGRFELAKTGWQLGRPNLQNEKLSIYILPSNTQSGAKITLPALKTPPRELLAKVTQYKAQADASPPPMLPPPLPAPASTGILKVLTVVGYLCSLLALIVCPPLFGTAGFILGSVLSRKGILHGHFIKGLSLVLGVIGIFIGIAIVAWQESSSESKRKKAWWEDPAAQREVYKYRPQGSN</sequence>
<keyword evidence="3" id="KW-1185">Reference proteome</keyword>
<dbReference type="OrthoDB" id="4245071at2"/>
<keyword evidence="1" id="KW-0472">Membrane</keyword>
<dbReference type="AlphaFoldDB" id="A0A366HG22"/>
<dbReference type="RefSeq" id="WP_113960084.1">
    <property type="nucleotide sequence ID" value="NZ_QNRR01000007.1"/>
</dbReference>
<gene>
    <name evidence="2" type="ORF">DES53_107290</name>
</gene>
<evidence type="ECO:0008006" key="4">
    <source>
        <dbReference type="Google" id="ProtNLM"/>
    </source>
</evidence>
<accession>A0A366HG22</accession>
<name>A0A366HG22_9BACT</name>
<protein>
    <recommendedName>
        <fullName evidence="4">DUF4190 domain-containing protein</fullName>
    </recommendedName>
</protein>
<keyword evidence="1" id="KW-1133">Transmembrane helix</keyword>
<evidence type="ECO:0000256" key="1">
    <source>
        <dbReference type="SAM" id="Phobius"/>
    </source>
</evidence>
<dbReference type="Proteomes" id="UP000253426">
    <property type="component" value="Unassembled WGS sequence"/>
</dbReference>